<evidence type="ECO:0000313" key="2">
    <source>
        <dbReference type="Proteomes" id="UP000807025"/>
    </source>
</evidence>
<dbReference type="Proteomes" id="UP000807025">
    <property type="component" value="Unassembled WGS sequence"/>
</dbReference>
<dbReference type="AlphaFoldDB" id="A0A9P6A1S1"/>
<accession>A0A9P6A1S1</accession>
<proteinExistence type="predicted"/>
<keyword evidence="2" id="KW-1185">Reference proteome</keyword>
<protein>
    <submittedName>
        <fullName evidence="1">Uncharacterized protein</fullName>
    </submittedName>
</protein>
<gene>
    <name evidence="1" type="ORF">BDN71DRAFT_772816</name>
</gene>
<reference evidence="1" key="1">
    <citation type="submission" date="2020-11" db="EMBL/GenBank/DDBJ databases">
        <authorList>
            <consortium name="DOE Joint Genome Institute"/>
            <person name="Ahrendt S."/>
            <person name="Riley R."/>
            <person name="Andreopoulos W."/>
            <person name="Labutti K."/>
            <person name="Pangilinan J."/>
            <person name="Ruiz-Duenas F.J."/>
            <person name="Barrasa J.M."/>
            <person name="Sanchez-Garcia M."/>
            <person name="Camarero S."/>
            <person name="Miyauchi S."/>
            <person name="Serrano A."/>
            <person name="Linde D."/>
            <person name="Babiker R."/>
            <person name="Drula E."/>
            <person name="Ayuso-Fernandez I."/>
            <person name="Pacheco R."/>
            <person name="Padilla G."/>
            <person name="Ferreira P."/>
            <person name="Barriuso J."/>
            <person name="Kellner H."/>
            <person name="Castanera R."/>
            <person name="Alfaro M."/>
            <person name="Ramirez L."/>
            <person name="Pisabarro A.G."/>
            <person name="Kuo A."/>
            <person name="Tritt A."/>
            <person name="Lipzen A."/>
            <person name="He G."/>
            <person name="Yan M."/>
            <person name="Ng V."/>
            <person name="Cullen D."/>
            <person name="Martin F."/>
            <person name="Rosso M.-N."/>
            <person name="Henrissat B."/>
            <person name="Hibbett D."/>
            <person name="Martinez A.T."/>
            <person name="Grigoriev I.V."/>
        </authorList>
    </citation>
    <scope>NUCLEOTIDE SEQUENCE</scope>
    <source>
        <strain evidence="1">ATCC 90797</strain>
    </source>
</reference>
<evidence type="ECO:0000313" key="1">
    <source>
        <dbReference type="EMBL" id="KAF9496274.1"/>
    </source>
</evidence>
<comment type="caution">
    <text evidence="1">The sequence shown here is derived from an EMBL/GenBank/DDBJ whole genome shotgun (WGS) entry which is preliminary data.</text>
</comment>
<sequence>MMHAGIDFMHITHTRQNYIERFCPPRACTNPAECDLPHLHQHWSCPMRCTAPYNGGGEEHHNSVTCTDRRDCAAQTTHHRQRQRATAFPTYLPRKPFSLTTHTVADLSYDRPEIRHLVVPLFTCGPCHRAAIASANTPGDWSHGFAAVESAIYPRTRHPCLHCAVYG</sequence>
<dbReference type="EMBL" id="MU154554">
    <property type="protein sequence ID" value="KAF9496274.1"/>
    <property type="molecule type" value="Genomic_DNA"/>
</dbReference>
<organism evidence="1 2">
    <name type="scientific">Pleurotus eryngii</name>
    <name type="common">Boletus of the steppes</name>
    <dbReference type="NCBI Taxonomy" id="5323"/>
    <lineage>
        <taxon>Eukaryota</taxon>
        <taxon>Fungi</taxon>
        <taxon>Dikarya</taxon>
        <taxon>Basidiomycota</taxon>
        <taxon>Agaricomycotina</taxon>
        <taxon>Agaricomycetes</taxon>
        <taxon>Agaricomycetidae</taxon>
        <taxon>Agaricales</taxon>
        <taxon>Pleurotineae</taxon>
        <taxon>Pleurotaceae</taxon>
        <taxon>Pleurotus</taxon>
    </lineage>
</organism>
<name>A0A9P6A1S1_PLEER</name>